<dbReference type="InterPro" id="IPR029030">
    <property type="entry name" value="Caspase-like_dom_sf"/>
</dbReference>
<dbReference type="InterPro" id="IPR001309">
    <property type="entry name" value="Pept_C14_p20"/>
</dbReference>
<dbReference type="InterPro" id="IPR011600">
    <property type="entry name" value="Pept_C14_caspase"/>
</dbReference>
<dbReference type="GO" id="GO:0006508">
    <property type="term" value="P:proteolysis"/>
    <property type="evidence" value="ECO:0007669"/>
    <property type="project" value="InterPro"/>
</dbReference>
<organism evidence="2 3">
    <name type="scientific">Oopsacas minuta</name>
    <dbReference type="NCBI Taxonomy" id="111878"/>
    <lineage>
        <taxon>Eukaryota</taxon>
        <taxon>Metazoa</taxon>
        <taxon>Porifera</taxon>
        <taxon>Hexactinellida</taxon>
        <taxon>Hexasterophora</taxon>
        <taxon>Lyssacinosida</taxon>
        <taxon>Leucopsacidae</taxon>
        <taxon>Oopsacas</taxon>
    </lineage>
</organism>
<evidence type="ECO:0000259" key="1">
    <source>
        <dbReference type="PROSITE" id="PS50208"/>
    </source>
</evidence>
<sequence>MQDFEASEFEIKNYDMLPNKEGYCGNAIIFVMHETSEGKPDGALIERENIEKFASMLSLKPFVFMNAKMKEIEKGLACITNPPAIRPSNVSEDIWKARILPEHKVIMVVVSSHGNMNSFLTADGKPFLDRTIDTYLNETYCPLMIGKPKIILFNKCRTEGGAVYESISPQSNSPSPVFDSIIMREHENNFNGSSTFSDFLHIYTCSMCTSSLRCRITGSLVLSALPGEYEKYGRNKEFRKFLQIFRTQMIIEVNKKVQNEPNFANVTQCITAEHDSLLGDVYFPQAGLMAGLSDCDSLEDMEVEHAGKIHDPCFQEMESESVITKETKSKHLKSRFMSRMKLYKKAHHTFKPRGSNSRIRSIFFLS</sequence>
<dbReference type="GO" id="GO:0004197">
    <property type="term" value="F:cysteine-type endopeptidase activity"/>
    <property type="evidence" value="ECO:0007669"/>
    <property type="project" value="InterPro"/>
</dbReference>
<accession>A0AAV7KMR6</accession>
<comment type="caution">
    <text evidence="2">The sequence shown here is derived from an EMBL/GenBank/DDBJ whole genome shotgun (WGS) entry which is preliminary data.</text>
</comment>
<dbReference type="EMBL" id="JAKMXF010000017">
    <property type="protein sequence ID" value="KAI6661264.1"/>
    <property type="molecule type" value="Genomic_DNA"/>
</dbReference>
<dbReference type="SUPFAM" id="SSF52129">
    <property type="entry name" value="Caspase-like"/>
    <property type="match status" value="1"/>
</dbReference>
<dbReference type="AlphaFoldDB" id="A0AAV7KMR6"/>
<dbReference type="PROSITE" id="PS50208">
    <property type="entry name" value="CASPASE_P20"/>
    <property type="match status" value="1"/>
</dbReference>
<dbReference type="Proteomes" id="UP001165289">
    <property type="component" value="Unassembled WGS sequence"/>
</dbReference>
<dbReference type="Gene3D" id="3.40.50.1460">
    <property type="match status" value="1"/>
</dbReference>
<keyword evidence="3" id="KW-1185">Reference proteome</keyword>
<gene>
    <name evidence="2" type="ORF">LOD99_10085</name>
</gene>
<reference evidence="2 3" key="1">
    <citation type="journal article" date="2023" name="BMC Biol.">
        <title>The compact genome of the sponge Oopsacas minuta (Hexactinellida) is lacking key metazoan core genes.</title>
        <authorList>
            <person name="Santini S."/>
            <person name="Schenkelaars Q."/>
            <person name="Jourda C."/>
            <person name="Duchesne M."/>
            <person name="Belahbib H."/>
            <person name="Rocher C."/>
            <person name="Selva M."/>
            <person name="Riesgo A."/>
            <person name="Vervoort M."/>
            <person name="Leys S.P."/>
            <person name="Kodjabachian L."/>
            <person name="Le Bivic A."/>
            <person name="Borchiellini C."/>
            <person name="Claverie J.M."/>
            <person name="Renard E."/>
        </authorList>
    </citation>
    <scope>NUCLEOTIDE SEQUENCE [LARGE SCALE GENOMIC DNA]</scope>
    <source>
        <strain evidence="2">SPO-2</strain>
    </source>
</reference>
<proteinExistence type="predicted"/>
<evidence type="ECO:0000313" key="3">
    <source>
        <dbReference type="Proteomes" id="UP001165289"/>
    </source>
</evidence>
<dbReference type="Pfam" id="PF00656">
    <property type="entry name" value="Peptidase_C14"/>
    <property type="match status" value="1"/>
</dbReference>
<feature type="domain" description="Caspase family p20" evidence="1">
    <location>
        <begin position="107"/>
        <end position="160"/>
    </location>
</feature>
<evidence type="ECO:0000313" key="2">
    <source>
        <dbReference type="EMBL" id="KAI6661264.1"/>
    </source>
</evidence>
<name>A0AAV7KMR6_9METZ</name>
<protein>
    <recommendedName>
        <fullName evidence="1">Caspase family p20 domain-containing protein</fullName>
    </recommendedName>
</protein>